<accession>A0AAV3SF28</accession>
<name>A0AAV3SF28_HALDO</name>
<sequence length="1239" mass="140122">MVGADWFEDLPDDFEESVRIDRDEPDHRRDAIRSYHMTADSQRFVGDFVDRTLGQADDMRTGSNYWLYGYYGSGKSHLLTVLDGLLDSDWLDGQYDAVWDDLVGGVEDDDLAQLQDHWQTVHDEFHVIPISVNLLKYQGQQQRSFSDIVLEHAHQDPDLTGIDDEISTGLSPQLKVAYFEKWFRTTDAWPERQTRAESALEAIKSPSSAYDWESNGLWKDIQRYRALADVVLPQLFEEVNGTRDGYNDLQPSDIDPEEVVSRLEELRTEREDELGKPVKLVLLLDEVSLFIGTDFERLTELQTLAENVDDVGDGNVQLIATAQAKIEDVQPQFAAHGADFSIVKDRFPHRYQLPSKHVGDIAKRRLFEKSATGTTAVRELLDEASVKPSESLVYNETKQNTKPPLDSIDTDTLVEFYPFLPYHAPLFLEILFNLRQEASDPAKSIFSGTARAILALMHNLLQKWIDDGKSDRVITLVDFYELIKPELQEILTQDMRVIEGSDTNQGIKDEVKDGTLEEFDLAVAKAVLLLQHVHEIVPLNEGNIAVSVMSDLNGRSWISTQNRVEESLDRLEKFIRPTEDEVGARYRFATQEERIIYNDTEENEANPDWEAVLQAVDEHLWGRITEDLSLPESAPYGESGEEYPVAYTFSLDGTDFETTIEAEGGVDTSVAVQGVRPDHTTNQSDGETLYWTIDTEGIDDLRNHLVQWWALRDAVSTQNTPPAVEHELDQRADAVRRKLVSAMQSGSYTVKDRTDISGLSRAVRTAVDVTYPDDFHPMMLQVSEDRLQELTTLSTEDTLPAWARTIQVPSTNPSADQGQKSIQSNVMALTGRQLKDRADGLNMNTVLDGITSEKPFYDEARPALRAIIWGFCRNGRFVPVDEDGDTLPTSAVLDQETLATTRLKLLPRESIGTLLEEGGFKETTETVADGLIHLRDANQQLRSSLTGLQEDVQLVADTDVRSDSVAELLEALIEELADRIDSTDDRLEIVRSQGDDLGAVIEQTNQEQEWFEEVQDVWDRRLVSLQRFDAQLTMGDDRFEWIDEEAQSTVAEQRDALTTFGGEWWTTDGWKMLAGEATTTATEALQNSWEQYIDRQALLTFVERIDDHPWIIPPTELATGVQVALEREYITPLRELQQWYETVDGALSSLSADDEETLVSATDSIADVDSFTNAIDGDVEELQSRLDRLTMIVGDRSPNDVDRIGVLPDDRENIDQRLERLIEERELDIETTDSGVIIR</sequence>
<proteinExistence type="predicted"/>
<dbReference type="Proteomes" id="UP001500962">
    <property type="component" value="Unassembled WGS sequence"/>
</dbReference>
<reference evidence="2" key="1">
    <citation type="journal article" date="2014" name="Int. J. Syst. Evol. Microbiol.">
        <title>Complete genome sequence of Corynebacterium casei LMG S-19264T (=DSM 44701T), isolated from a smear-ripened cheese.</title>
        <authorList>
            <consortium name="US DOE Joint Genome Institute (JGI-PGF)"/>
            <person name="Walter F."/>
            <person name="Albersmeier A."/>
            <person name="Kalinowski J."/>
            <person name="Ruckert C."/>
        </authorList>
    </citation>
    <scope>NUCLEOTIDE SEQUENCE</scope>
    <source>
        <strain evidence="2">JCM 12289</strain>
    </source>
</reference>
<evidence type="ECO:0000313" key="2">
    <source>
        <dbReference type="EMBL" id="GAA0459618.1"/>
    </source>
</evidence>
<gene>
    <name evidence="2" type="ORF">GCM10008985_14990</name>
</gene>
<comment type="caution">
    <text evidence="2">The sequence shown here is derived from an EMBL/GenBank/DDBJ whole genome shotgun (WGS) entry which is preliminary data.</text>
</comment>
<keyword evidence="1" id="KW-0175">Coiled coil</keyword>
<evidence type="ECO:0000313" key="3">
    <source>
        <dbReference type="Proteomes" id="UP001500962"/>
    </source>
</evidence>
<reference evidence="2" key="2">
    <citation type="submission" date="2023-12" db="EMBL/GenBank/DDBJ databases">
        <authorList>
            <person name="Sun Q."/>
            <person name="Inoue M."/>
        </authorList>
    </citation>
    <scope>NUCLEOTIDE SEQUENCE</scope>
    <source>
        <strain evidence="2">JCM 12289</strain>
    </source>
</reference>
<dbReference type="InterPro" id="IPR027417">
    <property type="entry name" value="P-loop_NTPase"/>
</dbReference>
<protein>
    <submittedName>
        <fullName evidence="2">Uncharacterized protein</fullName>
    </submittedName>
</protein>
<dbReference type="RefSeq" id="WP_343749963.1">
    <property type="nucleotide sequence ID" value="NZ_BAAADN010000023.1"/>
</dbReference>
<dbReference type="AlphaFoldDB" id="A0AAV3SF28"/>
<evidence type="ECO:0000256" key="1">
    <source>
        <dbReference type="SAM" id="Coils"/>
    </source>
</evidence>
<dbReference type="SUPFAM" id="SSF52540">
    <property type="entry name" value="P-loop containing nucleoside triphosphate hydrolases"/>
    <property type="match status" value="1"/>
</dbReference>
<feature type="coiled-coil region" evidence="1">
    <location>
        <begin position="966"/>
        <end position="993"/>
    </location>
</feature>
<dbReference type="EMBL" id="BAAADN010000023">
    <property type="protein sequence ID" value="GAA0459618.1"/>
    <property type="molecule type" value="Genomic_DNA"/>
</dbReference>
<organism evidence="2 3">
    <name type="scientific">Halococcus dombrowskii</name>
    <dbReference type="NCBI Taxonomy" id="179637"/>
    <lineage>
        <taxon>Archaea</taxon>
        <taxon>Methanobacteriati</taxon>
        <taxon>Methanobacteriota</taxon>
        <taxon>Stenosarchaea group</taxon>
        <taxon>Halobacteria</taxon>
        <taxon>Halobacteriales</taxon>
        <taxon>Halococcaceae</taxon>
        <taxon>Halococcus</taxon>
    </lineage>
</organism>